<evidence type="ECO:0000313" key="5">
    <source>
        <dbReference type="Proteomes" id="UP000186159"/>
    </source>
</evidence>
<feature type="domain" description="ABC transporter" evidence="3">
    <location>
        <begin position="5"/>
        <end position="230"/>
    </location>
</feature>
<evidence type="ECO:0000259" key="3">
    <source>
        <dbReference type="PROSITE" id="PS50893"/>
    </source>
</evidence>
<dbReference type="Pfam" id="PF00005">
    <property type="entry name" value="ABC_tran"/>
    <property type="match status" value="1"/>
</dbReference>
<dbReference type="SMART" id="SM00382">
    <property type="entry name" value="AAA"/>
    <property type="match status" value="1"/>
</dbReference>
<proteinExistence type="predicted"/>
<dbReference type="EMBL" id="LJXR01000006">
    <property type="protein sequence ID" value="OKY23042.1"/>
    <property type="molecule type" value="Genomic_DNA"/>
</dbReference>
<dbReference type="AlphaFoldDB" id="A0AAX0J1V9"/>
<dbReference type="GeneID" id="29422300"/>
<dbReference type="SUPFAM" id="SSF52540">
    <property type="entry name" value="P-loop containing nucleoside triphosphate hydrolases"/>
    <property type="match status" value="1"/>
</dbReference>
<dbReference type="Gene3D" id="3.40.50.300">
    <property type="entry name" value="P-loop containing nucleotide triphosphate hydrolases"/>
    <property type="match status" value="1"/>
</dbReference>
<dbReference type="GO" id="GO:0016887">
    <property type="term" value="F:ATP hydrolysis activity"/>
    <property type="evidence" value="ECO:0007669"/>
    <property type="project" value="InterPro"/>
</dbReference>
<dbReference type="InterPro" id="IPR003439">
    <property type="entry name" value="ABC_transporter-like_ATP-bd"/>
</dbReference>
<dbReference type="GO" id="GO:0005524">
    <property type="term" value="F:ATP binding"/>
    <property type="evidence" value="ECO:0007669"/>
    <property type="project" value="UniProtKB-KW"/>
</dbReference>
<organism evidence="4 5">
    <name type="scientific">Corynebacterium diphtheriae bv. gravis</name>
    <dbReference type="NCBI Taxonomy" id="1720349"/>
    <lineage>
        <taxon>Bacteria</taxon>
        <taxon>Bacillati</taxon>
        <taxon>Actinomycetota</taxon>
        <taxon>Actinomycetes</taxon>
        <taxon>Mycobacteriales</taxon>
        <taxon>Corynebacteriaceae</taxon>
        <taxon>Corynebacterium</taxon>
    </lineage>
</organism>
<protein>
    <submittedName>
        <fullName evidence="4">ABC transporter</fullName>
    </submittedName>
</protein>
<dbReference type="InterPro" id="IPR027417">
    <property type="entry name" value="P-loop_NTPase"/>
</dbReference>
<evidence type="ECO:0000256" key="2">
    <source>
        <dbReference type="ARBA" id="ARBA00022840"/>
    </source>
</evidence>
<keyword evidence="1" id="KW-0547">Nucleotide-binding</keyword>
<sequence>MKNTLTAQNLRIVRGSSTIVSDFSAELRSGEIVAMVGRNGAGKSTIMSALTGHLKPVGGEIKTYTQDSIGSSGLSSEVAFVSQGRPLYSSITVEQHLRLARDMNERFDYQWARERLQSLNIPLSSKISQLSGGQHTQVALILSLARKKKFMILDEPMADLDPVVKIWVRELLDYAANKQGVGIIVSSHTVSDLSSILTHLWVIENGNLIVTVSREQIETQANGNFEEFVLSHLKREEF</sequence>
<evidence type="ECO:0000313" key="4">
    <source>
        <dbReference type="EMBL" id="OKY23042.1"/>
    </source>
</evidence>
<evidence type="ECO:0000256" key="1">
    <source>
        <dbReference type="ARBA" id="ARBA00022741"/>
    </source>
</evidence>
<dbReference type="Proteomes" id="UP000186159">
    <property type="component" value="Unassembled WGS sequence"/>
</dbReference>
<dbReference type="PANTHER" id="PTHR43158">
    <property type="entry name" value="SKFA PEPTIDE EXPORT ATP-BINDING PROTEIN SKFE"/>
    <property type="match status" value="1"/>
</dbReference>
<comment type="caution">
    <text evidence="4">The sequence shown here is derived from an EMBL/GenBank/DDBJ whole genome shotgun (WGS) entry which is preliminary data.</text>
</comment>
<gene>
    <name evidence="4" type="ORF">AOT42_09990</name>
</gene>
<dbReference type="RefSeq" id="WP_014319392.1">
    <property type="nucleotide sequence ID" value="NZ_LJXR01000006.1"/>
</dbReference>
<dbReference type="PROSITE" id="PS50893">
    <property type="entry name" value="ABC_TRANSPORTER_2"/>
    <property type="match status" value="1"/>
</dbReference>
<dbReference type="PANTHER" id="PTHR43158:SF2">
    <property type="entry name" value="SKFA PEPTIDE EXPORT ATP-BINDING PROTEIN SKFE"/>
    <property type="match status" value="1"/>
</dbReference>
<keyword evidence="2" id="KW-0067">ATP-binding</keyword>
<dbReference type="InterPro" id="IPR003593">
    <property type="entry name" value="AAA+_ATPase"/>
</dbReference>
<reference evidence="4 5" key="1">
    <citation type="submission" date="2015-09" db="EMBL/GenBank/DDBJ databases">
        <title>Genome sequencing of Corynebacterium diphtheriae Bv. Gravis strain DSM 44123.</title>
        <authorList>
            <person name="Sangal V."/>
            <person name="Burkovski A."/>
        </authorList>
    </citation>
    <scope>NUCLEOTIDE SEQUENCE [LARGE SCALE GENOMIC DNA]</scope>
    <source>
        <strain evidence="4 5">DSM 44123</strain>
    </source>
</reference>
<name>A0AAX0J1V9_CORDP</name>
<accession>A0AAX0J1V9</accession>